<sequence length="331" mass="35878">MTNKFLSTTILLLVFLALPASAQFDFQAQNFFIILAPSDTPAPGQYVTARLTTTSFDLNGAQITWTHNGRTVAQGGGVKEYSFTAGSLGSREKLVVLATDTNGLRYDTELSFVVTDIYMPWHADTSIPYWYKGKALASPKSAVTVSAFPEIVSGGRKIPSSGLIFRWFLDDDFKQQQSGTGKNTFRFTAGFSSGVAHTVSLEVSNIAGDITAKKSVNIDVVSPSVLIYEHDALLGTKNNLAFGGQRSGAIFAGEEKSFVAHPFFFSFSNGSVNLDYVWIVNGQEAFGDEPKNILRLKTTADAGGFASINILVKNLSNILQDARQSFSINVF</sequence>
<evidence type="ECO:0000313" key="2">
    <source>
        <dbReference type="EMBL" id="OGZ29658.1"/>
    </source>
</evidence>
<dbReference type="AlphaFoldDB" id="A0A1G2EWL8"/>
<evidence type="ECO:0000256" key="1">
    <source>
        <dbReference type="SAM" id="SignalP"/>
    </source>
</evidence>
<protein>
    <recommendedName>
        <fullName evidence="4">Ig-like domain-containing protein</fullName>
    </recommendedName>
</protein>
<keyword evidence="1" id="KW-0732">Signal</keyword>
<dbReference type="EMBL" id="MHMQ01000033">
    <property type="protein sequence ID" value="OGZ29658.1"/>
    <property type="molecule type" value="Genomic_DNA"/>
</dbReference>
<proteinExistence type="predicted"/>
<comment type="caution">
    <text evidence="2">The sequence shown here is derived from an EMBL/GenBank/DDBJ whole genome shotgun (WGS) entry which is preliminary data.</text>
</comment>
<reference evidence="2 3" key="1">
    <citation type="journal article" date="2016" name="Nat. Commun.">
        <title>Thousands of microbial genomes shed light on interconnected biogeochemical processes in an aquifer system.</title>
        <authorList>
            <person name="Anantharaman K."/>
            <person name="Brown C.T."/>
            <person name="Hug L.A."/>
            <person name="Sharon I."/>
            <person name="Castelle C.J."/>
            <person name="Probst A.J."/>
            <person name="Thomas B.C."/>
            <person name="Singh A."/>
            <person name="Wilkins M.J."/>
            <person name="Karaoz U."/>
            <person name="Brodie E.L."/>
            <person name="Williams K.H."/>
            <person name="Hubbard S.S."/>
            <person name="Banfield J.F."/>
        </authorList>
    </citation>
    <scope>NUCLEOTIDE SEQUENCE [LARGE SCALE GENOMIC DNA]</scope>
</reference>
<accession>A0A1G2EWL8</accession>
<evidence type="ECO:0008006" key="4">
    <source>
        <dbReference type="Google" id="ProtNLM"/>
    </source>
</evidence>
<name>A0A1G2EWL8_9BACT</name>
<gene>
    <name evidence="2" type="ORF">A2931_01140</name>
</gene>
<feature type="signal peptide" evidence="1">
    <location>
        <begin position="1"/>
        <end position="22"/>
    </location>
</feature>
<evidence type="ECO:0000313" key="3">
    <source>
        <dbReference type="Proteomes" id="UP000177486"/>
    </source>
</evidence>
<feature type="chain" id="PRO_5009582797" description="Ig-like domain-containing protein" evidence="1">
    <location>
        <begin position="23"/>
        <end position="331"/>
    </location>
</feature>
<dbReference type="Proteomes" id="UP000177486">
    <property type="component" value="Unassembled WGS sequence"/>
</dbReference>
<organism evidence="2 3">
    <name type="scientific">Candidatus Niyogibacteria bacterium RIFCSPLOWO2_01_FULL_45_48</name>
    <dbReference type="NCBI Taxonomy" id="1801724"/>
    <lineage>
        <taxon>Bacteria</taxon>
        <taxon>Candidatus Niyogiibacteriota</taxon>
    </lineage>
</organism>